<dbReference type="Proteomes" id="UP000593577">
    <property type="component" value="Unassembled WGS sequence"/>
</dbReference>
<comment type="caution">
    <text evidence="1">The sequence shown here is derived from an EMBL/GenBank/DDBJ whole genome shotgun (WGS) entry which is preliminary data.</text>
</comment>
<evidence type="ECO:0000313" key="2">
    <source>
        <dbReference type="Proteomes" id="UP000593577"/>
    </source>
</evidence>
<gene>
    <name evidence="1" type="ORF">Goari_018182</name>
</gene>
<dbReference type="EMBL" id="JABFAA010000002">
    <property type="protein sequence ID" value="MBA0676718.1"/>
    <property type="molecule type" value="Genomic_DNA"/>
</dbReference>
<keyword evidence="2" id="KW-1185">Reference proteome</keyword>
<reference evidence="1 2" key="1">
    <citation type="journal article" date="2019" name="Genome Biol. Evol.">
        <title>Insights into the evolution of the New World diploid cottons (Gossypium, subgenus Houzingenia) based on genome sequencing.</title>
        <authorList>
            <person name="Grover C.E."/>
            <person name="Arick M.A. 2nd"/>
            <person name="Thrash A."/>
            <person name="Conover J.L."/>
            <person name="Sanders W.S."/>
            <person name="Peterson D.G."/>
            <person name="Frelichowski J.E."/>
            <person name="Scheffler J.A."/>
            <person name="Scheffler B.E."/>
            <person name="Wendel J.F."/>
        </authorList>
    </citation>
    <scope>NUCLEOTIDE SEQUENCE [LARGE SCALE GENOMIC DNA]</scope>
    <source>
        <strain evidence="1">185</strain>
        <tissue evidence="1">Leaf</tissue>
    </source>
</reference>
<dbReference type="AlphaFoldDB" id="A0A7J8WNW3"/>
<evidence type="ECO:0000313" key="1">
    <source>
        <dbReference type="EMBL" id="MBA0676718.1"/>
    </source>
</evidence>
<evidence type="ECO:0008006" key="3">
    <source>
        <dbReference type="Google" id="ProtNLM"/>
    </source>
</evidence>
<sequence length="85" mass="9517">MYERLKFAWDLGFHNIEVESDNCLQIDIVSSGGAVDSGFTELRLVHEMCERPPLSTSGMLAMTSVEDWFCQVQRLACVPYASGLN</sequence>
<protein>
    <recommendedName>
        <fullName evidence="3">RNase H type-1 domain-containing protein</fullName>
    </recommendedName>
</protein>
<proteinExistence type="predicted"/>
<organism evidence="1 2">
    <name type="scientific">Gossypium aridum</name>
    <name type="common">American cotton</name>
    <name type="synonym">Erioxylum aridum</name>
    <dbReference type="NCBI Taxonomy" id="34290"/>
    <lineage>
        <taxon>Eukaryota</taxon>
        <taxon>Viridiplantae</taxon>
        <taxon>Streptophyta</taxon>
        <taxon>Embryophyta</taxon>
        <taxon>Tracheophyta</taxon>
        <taxon>Spermatophyta</taxon>
        <taxon>Magnoliopsida</taxon>
        <taxon>eudicotyledons</taxon>
        <taxon>Gunneridae</taxon>
        <taxon>Pentapetalae</taxon>
        <taxon>rosids</taxon>
        <taxon>malvids</taxon>
        <taxon>Malvales</taxon>
        <taxon>Malvaceae</taxon>
        <taxon>Malvoideae</taxon>
        <taxon>Gossypium</taxon>
    </lineage>
</organism>
<accession>A0A7J8WNW3</accession>
<name>A0A7J8WNW3_GOSAI</name>